<dbReference type="PROSITE" id="PS50883">
    <property type="entry name" value="EAL"/>
    <property type="match status" value="1"/>
</dbReference>
<reference evidence="3 4" key="1">
    <citation type="submission" date="2017-09" db="EMBL/GenBank/DDBJ databases">
        <authorList>
            <person name="Ehlers B."/>
            <person name="Leendertz F.H."/>
        </authorList>
    </citation>
    <scope>NUCLEOTIDE SEQUENCE [LARGE SCALE GENOMIC DNA]</scope>
    <source>
        <strain evidence="3 4">CGMCC 1.10978</strain>
    </source>
</reference>
<name>A0A286D4D6_9GAMM</name>
<dbReference type="InterPro" id="IPR035919">
    <property type="entry name" value="EAL_sf"/>
</dbReference>
<dbReference type="Gene3D" id="3.30.70.270">
    <property type="match status" value="1"/>
</dbReference>
<dbReference type="SMART" id="SM00052">
    <property type="entry name" value="EAL"/>
    <property type="match status" value="1"/>
</dbReference>
<feature type="transmembrane region" description="Helical" evidence="1">
    <location>
        <begin position="288"/>
        <end position="311"/>
    </location>
</feature>
<dbReference type="InterPro" id="IPR001633">
    <property type="entry name" value="EAL_dom"/>
</dbReference>
<accession>A0A286D4D6</accession>
<protein>
    <submittedName>
        <fullName evidence="3">EAL domain, c-di-GMP-specific phosphodiesterase class I (Or its enzymatically inactive variant)</fullName>
    </submittedName>
</protein>
<evidence type="ECO:0000259" key="2">
    <source>
        <dbReference type="PROSITE" id="PS50883"/>
    </source>
</evidence>
<evidence type="ECO:0000313" key="4">
    <source>
        <dbReference type="Proteomes" id="UP000219374"/>
    </source>
</evidence>
<feature type="transmembrane region" description="Helical" evidence="1">
    <location>
        <begin position="260"/>
        <end position="282"/>
    </location>
</feature>
<feature type="transmembrane region" description="Helical" evidence="1">
    <location>
        <begin position="96"/>
        <end position="118"/>
    </location>
</feature>
<feature type="transmembrane region" description="Helical" evidence="1">
    <location>
        <begin position="130"/>
        <end position="154"/>
    </location>
</feature>
<dbReference type="GO" id="GO:0071111">
    <property type="term" value="F:cyclic-guanylate-specific phosphodiesterase activity"/>
    <property type="evidence" value="ECO:0007669"/>
    <property type="project" value="InterPro"/>
</dbReference>
<keyword evidence="1" id="KW-1133">Transmembrane helix</keyword>
<proteinExistence type="predicted"/>
<dbReference type="SUPFAM" id="SSF141868">
    <property type="entry name" value="EAL domain-like"/>
    <property type="match status" value="1"/>
</dbReference>
<feature type="transmembrane region" description="Helical" evidence="1">
    <location>
        <begin position="68"/>
        <end position="84"/>
    </location>
</feature>
<sequence length="754" mass="82016">MPIARFLESPWFRGRYGRLILLGSLCVLLQQIPASYEIAFMGVRLPASLIHLHAGLLFAIALLSRDRAVFAGVTFIAYVAWMVRQWSIGGGSASVLAWSGGAWLLSWAWTLFCARLIGWPADGRLQRQGVLRLAVIGLLVFPLGVAALSASIIVVSNPAVALNAVFQTFFAKHFGMAVVALPLAAAWGERGRPAVPPLPIRGVWLPLLLCIGLALSVWATLLLRDSHFGAVEATVVLMDYRFALIAVLGWCVLRLPTRHAMTLLSASAFLLVWATAGTAGYGSSALGFLNLLHIALEVSVLVVAMLYLWAINRDRLELAGRLSEETLRDTVTGLPNLKALRQRAGQPPAERAELGYLLLDQTDSLVTGFGLDTQAAAMKAVSRRLQSLVDTYCVGTGQFALLPRNGDADLWERVVALVEHTEIDADGQALRLLPYLGVAALADWRPEPMEAALLAASHLAFEARQHGEIRPRYSEIGDALSRHSRRQQMQDATEALACLRNERVVLYFQPILRLQPDGVRPQPGELRGEVLCRLRNEHGELIPPARFMGPIEAAGRGTELDLAVLKALFRQLRKYPEALPHCRQIAVNLTGQSLASTSFRMELRALLDDSPLPLSALCFEITETAAISSTASANLMLGDLRSRGCRIAIDDFGTGMQSFARLKELPVDIIKIDGSFIRNVAARGKDYALVQASVAVAEAFGAATVAEFVENAEIEDCLRELGVHWVQGYLYAAPQPLSEVLAAAADVQRLSNAS</sequence>
<feature type="domain" description="EAL" evidence="2">
    <location>
        <begin position="485"/>
        <end position="748"/>
    </location>
</feature>
<dbReference type="CDD" id="cd01948">
    <property type="entry name" value="EAL"/>
    <property type="match status" value="1"/>
</dbReference>
<dbReference type="InterPro" id="IPR050706">
    <property type="entry name" value="Cyclic-di-GMP_PDE-like"/>
</dbReference>
<feature type="transmembrane region" description="Helical" evidence="1">
    <location>
        <begin position="160"/>
        <end position="183"/>
    </location>
</feature>
<keyword evidence="4" id="KW-1185">Reference proteome</keyword>
<keyword evidence="1" id="KW-0812">Transmembrane</keyword>
<evidence type="ECO:0000313" key="3">
    <source>
        <dbReference type="EMBL" id="SOD53530.1"/>
    </source>
</evidence>
<evidence type="ECO:0000256" key="1">
    <source>
        <dbReference type="SAM" id="Phobius"/>
    </source>
</evidence>
<gene>
    <name evidence="3" type="ORF">SAMN06296416_102457</name>
</gene>
<dbReference type="InterPro" id="IPR043128">
    <property type="entry name" value="Rev_trsase/Diguanyl_cyclase"/>
</dbReference>
<organism evidence="3 4">
    <name type="scientific">Pseudoxanthomonas wuyuanensis</name>
    <dbReference type="NCBI Taxonomy" id="1073196"/>
    <lineage>
        <taxon>Bacteria</taxon>
        <taxon>Pseudomonadati</taxon>
        <taxon>Pseudomonadota</taxon>
        <taxon>Gammaproteobacteria</taxon>
        <taxon>Lysobacterales</taxon>
        <taxon>Lysobacteraceae</taxon>
        <taxon>Pseudoxanthomonas</taxon>
    </lineage>
</organism>
<feature type="transmembrane region" description="Helical" evidence="1">
    <location>
        <begin position="235"/>
        <end position="253"/>
    </location>
</feature>
<dbReference type="Gene3D" id="3.20.20.450">
    <property type="entry name" value="EAL domain"/>
    <property type="match status" value="1"/>
</dbReference>
<feature type="transmembrane region" description="Helical" evidence="1">
    <location>
        <begin position="203"/>
        <end position="223"/>
    </location>
</feature>
<dbReference type="PANTHER" id="PTHR33121:SF79">
    <property type="entry name" value="CYCLIC DI-GMP PHOSPHODIESTERASE PDED-RELATED"/>
    <property type="match status" value="1"/>
</dbReference>
<dbReference type="AlphaFoldDB" id="A0A286D4D6"/>
<dbReference type="OrthoDB" id="5900110at2"/>
<keyword evidence="1" id="KW-0472">Membrane</keyword>
<dbReference type="Pfam" id="PF00563">
    <property type="entry name" value="EAL"/>
    <property type="match status" value="1"/>
</dbReference>
<dbReference type="PANTHER" id="PTHR33121">
    <property type="entry name" value="CYCLIC DI-GMP PHOSPHODIESTERASE PDEF"/>
    <property type="match status" value="1"/>
</dbReference>
<dbReference type="RefSeq" id="WP_097121203.1">
    <property type="nucleotide sequence ID" value="NZ_OCND01000002.1"/>
</dbReference>
<feature type="transmembrane region" description="Helical" evidence="1">
    <location>
        <begin position="44"/>
        <end position="63"/>
    </location>
</feature>
<dbReference type="EMBL" id="OCND01000002">
    <property type="protein sequence ID" value="SOD53530.1"/>
    <property type="molecule type" value="Genomic_DNA"/>
</dbReference>
<dbReference type="Proteomes" id="UP000219374">
    <property type="component" value="Unassembled WGS sequence"/>
</dbReference>